<proteinExistence type="inferred from homology"/>
<evidence type="ECO:0000313" key="6">
    <source>
        <dbReference type="Proteomes" id="UP001344447"/>
    </source>
</evidence>
<evidence type="ECO:0000256" key="4">
    <source>
        <dbReference type="SAM" id="SignalP"/>
    </source>
</evidence>
<evidence type="ECO:0000313" key="5">
    <source>
        <dbReference type="EMBL" id="KAK5579859.1"/>
    </source>
</evidence>
<protein>
    <recommendedName>
        <fullName evidence="7">DNase I-like protein</fullName>
    </recommendedName>
</protein>
<feature type="region of interest" description="Disordered" evidence="3">
    <location>
        <begin position="701"/>
        <end position="734"/>
    </location>
</feature>
<dbReference type="PANTHER" id="PTHR10858">
    <property type="entry name" value="DEOXYRIBONUCLEASE II"/>
    <property type="match status" value="1"/>
</dbReference>
<dbReference type="Proteomes" id="UP001344447">
    <property type="component" value="Unassembled WGS sequence"/>
</dbReference>
<keyword evidence="4" id="KW-0732">Signal</keyword>
<gene>
    <name evidence="5" type="ORF">RB653_009547</name>
</gene>
<organism evidence="5 6">
    <name type="scientific">Dictyostelium firmibasis</name>
    <dbReference type="NCBI Taxonomy" id="79012"/>
    <lineage>
        <taxon>Eukaryota</taxon>
        <taxon>Amoebozoa</taxon>
        <taxon>Evosea</taxon>
        <taxon>Eumycetozoa</taxon>
        <taxon>Dictyostelia</taxon>
        <taxon>Dictyosteliales</taxon>
        <taxon>Dictyosteliaceae</taxon>
        <taxon>Dictyostelium</taxon>
    </lineage>
</organism>
<accession>A0AAN7YQ97</accession>
<reference evidence="5 6" key="1">
    <citation type="submission" date="2023-11" db="EMBL/GenBank/DDBJ databases">
        <title>Dfirmibasis_genome.</title>
        <authorList>
            <person name="Edelbroek B."/>
            <person name="Kjellin J."/>
            <person name="Jerlstrom-Hultqvist J."/>
            <person name="Soderbom F."/>
        </authorList>
    </citation>
    <scope>NUCLEOTIDE SEQUENCE [LARGE SCALE GENOMIC DNA]</scope>
    <source>
        <strain evidence="5 6">TNS-C-14</strain>
    </source>
</reference>
<evidence type="ECO:0000256" key="1">
    <source>
        <dbReference type="ARBA" id="ARBA00007527"/>
    </source>
</evidence>
<keyword evidence="2" id="KW-0378">Hydrolase</keyword>
<sequence length="734" mass="83547">MKKFITFIILFKLVTIITCLDPPRCGYGSIYSSHTDLEPMGEYVDWWIYVHFDGGGAFYTDSNLKTKEKKVLELPDFNMRNETTSSPITNTYDQIKNSGFSSIAYNDNYGTSLGGSSDSGGSAHAKGFFIWNEAGGIHVIHSIPQTPQKSDHFFLDTSTDLYMQHSICITLKKEELDVIPKYLIYTNPMISLINTKIFGPKSLSKIDYNSSSNFGAININIYTDPINNISTIKTFTEMDTIINDNFITNSILPREIKILQWAQLALHIKGNLEFTSNSLKSMHYYKSNINTFGEYFVQTAIASINNKINGEKVIDLSSMNNIEIIWQYIGKQYSSFSKWISQTMTSNKGFPKIDNIYSITYRLNYPFLNKAERSASKDHSKLMYGISDDGSQKILCLGDLNWQFVQDSRGGGAFCMKDVGYLVDYMKRHVSWMRKGINNKEEVKTGVPHSTAGTLIDFSWISEQLSKEKLSDPMGFEILVSPNSLHPLSERLIEKEKSNFKTSKAPLLISSDQNNNSWVEEISIDIFHNIEDKVFVCKQLECTYESTIKSNIVSNLKLEVESSKDLNLKIKDPSLIISVDSLTKSYYFSSRLADKIFSYAKVPNGKIYLVETELTFDDFQSDFYINPHKTNCLFEKKDDIFSLRFHPKCIDQLTFCLYHNFQPEMGKKLLDGYNDQAIFYNDITEVLKKIIPTVPDNIDRCVAPNPPGSSDPSTMTDTDNIMQTNSMNDMNDSD</sequence>
<dbReference type="GO" id="GO:0004531">
    <property type="term" value="F:deoxyribonuclease II activity"/>
    <property type="evidence" value="ECO:0007669"/>
    <property type="project" value="InterPro"/>
</dbReference>
<evidence type="ECO:0000256" key="3">
    <source>
        <dbReference type="SAM" id="MobiDB-lite"/>
    </source>
</evidence>
<name>A0AAN7YQ97_9MYCE</name>
<feature type="compositionally biased region" description="Polar residues" evidence="3">
    <location>
        <begin position="710"/>
        <end position="734"/>
    </location>
</feature>
<dbReference type="InterPro" id="IPR004947">
    <property type="entry name" value="DNase_II"/>
</dbReference>
<evidence type="ECO:0008006" key="7">
    <source>
        <dbReference type="Google" id="ProtNLM"/>
    </source>
</evidence>
<dbReference type="PANTHER" id="PTHR10858:SF22">
    <property type="entry name" value="DEOXYRIBONUCLEASE II-RELATED"/>
    <property type="match status" value="1"/>
</dbReference>
<keyword evidence="6" id="KW-1185">Reference proteome</keyword>
<dbReference type="EMBL" id="JAVFKY010000003">
    <property type="protein sequence ID" value="KAK5579859.1"/>
    <property type="molecule type" value="Genomic_DNA"/>
</dbReference>
<comment type="similarity">
    <text evidence="1">Belongs to the DNase II family.</text>
</comment>
<dbReference type="AlphaFoldDB" id="A0AAN7YQ97"/>
<dbReference type="Pfam" id="PF03265">
    <property type="entry name" value="DNase_II"/>
    <property type="match status" value="1"/>
</dbReference>
<feature type="signal peptide" evidence="4">
    <location>
        <begin position="1"/>
        <end position="19"/>
    </location>
</feature>
<comment type="caution">
    <text evidence="5">The sequence shown here is derived from an EMBL/GenBank/DDBJ whole genome shotgun (WGS) entry which is preliminary data.</text>
</comment>
<evidence type="ECO:0000256" key="2">
    <source>
        <dbReference type="ARBA" id="ARBA00022801"/>
    </source>
</evidence>
<feature type="chain" id="PRO_5042896605" description="DNase I-like protein" evidence="4">
    <location>
        <begin position="20"/>
        <end position="734"/>
    </location>
</feature>